<dbReference type="RefSeq" id="WP_264486432.1">
    <property type="nucleotide sequence ID" value="NZ_JAPDDT010000002.1"/>
</dbReference>
<accession>A0ABT3GGC9</accession>
<dbReference type="EMBL" id="JAPDDT010000002">
    <property type="protein sequence ID" value="MCW1922323.1"/>
    <property type="molecule type" value="Genomic_DNA"/>
</dbReference>
<evidence type="ECO:0000313" key="1">
    <source>
        <dbReference type="EMBL" id="MCW1922323.1"/>
    </source>
</evidence>
<proteinExistence type="predicted"/>
<name>A0ABT3GGC9_9BACT</name>
<dbReference type="NCBIfam" id="NF041516">
    <property type="entry name" value="PA2928_fam"/>
    <property type="match status" value="1"/>
</dbReference>
<evidence type="ECO:0008006" key="3">
    <source>
        <dbReference type="Google" id="ProtNLM"/>
    </source>
</evidence>
<reference evidence="1 2" key="1">
    <citation type="submission" date="2022-10" db="EMBL/GenBank/DDBJ databases">
        <title>Luteolibacter arcticus strain CCTCC AB 2014275, whole genome shotgun sequencing project.</title>
        <authorList>
            <person name="Zhao G."/>
            <person name="Shen L."/>
        </authorList>
    </citation>
    <scope>NUCLEOTIDE SEQUENCE [LARGE SCALE GENOMIC DNA]</scope>
    <source>
        <strain evidence="1 2">CCTCC AB 2014275</strain>
    </source>
</reference>
<protein>
    <recommendedName>
        <fullName evidence="3">DUF4340 domain-containing protein</fullName>
    </recommendedName>
</protein>
<evidence type="ECO:0000313" key="2">
    <source>
        <dbReference type="Proteomes" id="UP001320876"/>
    </source>
</evidence>
<sequence length="443" mass="49451">MKKILTILLVLGGAALFWMGRWQSQLTLSTPEILGGPVRLKDDQGDRLYYLTSQWEKRISRVGSRSTSSRRTTSWLHIDLWAIDAATAQPVFRKRLKKDKAHGDSSAMGLEQGVLWARIPELAGIRLADGVIVADAAKIEARNPSLAGLMPKPPGVGMFLPESMQPLAFDPDAGMIVRLDDARKVRIDPVTLEATPYVPLSEEKKREAKASKDGVEKATVRAKVERLSNGMEWRAMVRGVTMPRPDGEQDWLGLLSESELAEATERKTVSSQMNFTEPMRHRLYRARFKNVQDFLGVGFRFLDPSPLPESPEFLMAGLLTQDAPTWDQQSALWRRNPDSVFVLSRDRLGEAGRMQIARISGPAGRPVWSKALPLSAMSTWLPAERHALMLGPDPSAQHSPMAEEGENTVMQIVSIDLDTGEIKSFNPDFHRDWPAEDLTQQKP</sequence>
<dbReference type="Proteomes" id="UP001320876">
    <property type="component" value="Unassembled WGS sequence"/>
</dbReference>
<keyword evidence="2" id="KW-1185">Reference proteome</keyword>
<comment type="caution">
    <text evidence="1">The sequence shown here is derived from an EMBL/GenBank/DDBJ whole genome shotgun (WGS) entry which is preliminary data.</text>
</comment>
<gene>
    <name evidence="1" type="ORF">OKA05_07140</name>
</gene>
<dbReference type="InterPro" id="IPR048161">
    <property type="entry name" value="PA2928-like"/>
</dbReference>
<organism evidence="1 2">
    <name type="scientific">Luteolibacter arcticus</name>
    <dbReference type="NCBI Taxonomy" id="1581411"/>
    <lineage>
        <taxon>Bacteria</taxon>
        <taxon>Pseudomonadati</taxon>
        <taxon>Verrucomicrobiota</taxon>
        <taxon>Verrucomicrobiia</taxon>
        <taxon>Verrucomicrobiales</taxon>
        <taxon>Verrucomicrobiaceae</taxon>
        <taxon>Luteolibacter</taxon>
    </lineage>
</organism>